<dbReference type="PANTHER" id="PTHR30244">
    <property type="entry name" value="TRANSAMINASE"/>
    <property type="match status" value="1"/>
</dbReference>
<keyword evidence="7" id="KW-1185">Reference proteome</keyword>
<dbReference type="AlphaFoldDB" id="A0A370L7V6"/>
<feature type="modified residue" description="N6-(pyridoxal phosphate)lysine" evidence="4">
    <location>
        <position position="190"/>
    </location>
</feature>
<name>A0A370L7V6_9HYPH</name>
<evidence type="ECO:0000256" key="5">
    <source>
        <dbReference type="RuleBase" id="RU004508"/>
    </source>
</evidence>
<evidence type="ECO:0008006" key="8">
    <source>
        <dbReference type="Google" id="ProtNLM"/>
    </source>
</evidence>
<dbReference type="PIRSF" id="PIRSF000390">
    <property type="entry name" value="PLP_StrS"/>
    <property type="match status" value="1"/>
</dbReference>
<proteinExistence type="inferred from homology"/>
<dbReference type="RefSeq" id="WP_114829454.1">
    <property type="nucleotide sequence ID" value="NZ_QQTO01000021.1"/>
</dbReference>
<dbReference type="SUPFAM" id="SSF53383">
    <property type="entry name" value="PLP-dependent transferases"/>
    <property type="match status" value="1"/>
</dbReference>
<dbReference type="OrthoDB" id="9768668at2"/>
<dbReference type="EMBL" id="QQTP01000005">
    <property type="protein sequence ID" value="RDJ25408.1"/>
    <property type="molecule type" value="Genomic_DNA"/>
</dbReference>
<evidence type="ECO:0000313" key="7">
    <source>
        <dbReference type="Proteomes" id="UP000255207"/>
    </source>
</evidence>
<evidence type="ECO:0000313" key="6">
    <source>
        <dbReference type="EMBL" id="RDJ25408.1"/>
    </source>
</evidence>
<evidence type="ECO:0000256" key="1">
    <source>
        <dbReference type="ARBA" id="ARBA00022898"/>
    </source>
</evidence>
<dbReference type="GO" id="GO:0008483">
    <property type="term" value="F:transaminase activity"/>
    <property type="evidence" value="ECO:0007669"/>
    <property type="project" value="TreeGrafter"/>
</dbReference>
<dbReference type="PANTHER" id="PTHR30244:SF9">
    <property type="entry name" value="PROTEIN RV3402C"/>
    <property type="match status" value="1"/>
</dbReference>
<gene>
    <name evidence="6" type="ORF">DWE98_11815</name>
</gene>
<protein>
    <recommendedName>
        <fullName evidence="8">DegT/DnrJ/EryC1/StrS family aminotransferase</fullName>
    </recommendedName>
</protein>
<dbReference type="Gene3D" id="3.40.640.10">
    <property type="entry name" value="Type I PLP-dependent aspartate aminotransferase-like (Major domain)"/>
    <property type="match status" value="1"/>
</dbReference>
<organism evidence="6 7">
    <name type="scientific">Bosea caraganae</name>
    <dbReference type="NCBI Taxonomy" id="2763117"/>
    <lineage>
        <taxon>Bacteria</taxon>
        <taxon>Pseudomonadati</taxon>
        <taxon>Pseudomonadota</taxon>
        <taxon>Alphaproteobacteria</taxon>
        <taxon>Hyphomicrobiales</taxon>
        <taxon>Boseaceae</taxon>
        <taxon>Bosea</taxon>
    </lineage>
</organism>
<feature type="active site" description="Proton acceptor" evidence="3">
    <location>
        <position position="190"/>
    </location>
</feature>
<dbReference type="InterPro" id="IPR015424">
    <property type="entry name" value="PyrdxlP-dep_Trfase"/>
</dbReference>
<dbReference type="GO" id="GO:0000271">
    <property type="term" value="P:polysaccharide biosynthetic process"/>
    <property type="evidence" value="ECO:0007669"/>
    <property type="project" value="TreeGrafter"/>
</dbReference>
<evidence type="ECO:0000256" key="4">
    <source>
        <dbReference type="PIRSR" id="PIRSR000390-2"/>
    </source>
</evidence>
<keyword evidence="1 4" id="KW-0663">Pyridoxal phosphate</keyword>
<dbReference type="Pfam" id="PF01041">
    <property type="entry name" value="DegT_DnrJ_EryC1"/>
    <property type="match status" value="1"/>
</dbReference>
<accession>A0A370L7V6</accession>
<comment type="similarity">
    <text evidence="2 5">Belongs to the DegT/DnrJ/EryC1 family.</text>
</comment>
<dbReference type="GO" id="GO:0030170">
    <property type="term" value="F:pyridoxal phosphate binding"/>
    <property type="evidence" value="ECO:0007669"/>
    <property type="project" value="TreeGrafter"/>
</dbReference>
<evidence type="ECO:0000256" key="2">
    <source>
        <dbReference type="ARBA" id="ARBA00037999"/>
    </source>
</evidence>
<dbReference type="InterPro" id="IPR000653">
    <property type="entry name" value="DegT/StrS_aminotransferase"/>
</dbReference>
<dbReference type="InterPro" id="IPR015421">
    <property type="entry name" value="PyrdxlP-dep_Trfase_major"/>
</dbReference>
<sequence>MRHTPTFKHRFIEPRLPPVSAYLELFQQIYDSGTFSNFGPVSRRFEAQILAKYGDANECCVAAANATAGLSAALIAANVKGDVLVPAFTFPASSGAVRAANLRPVIADVDEKTWALSVEIIARHCEASLPAAVMLVSPFGINHGFDEEIAFCLARGIAVVIDNAAGLGVPRKPRCTDLNLFEVFSLHATKAFAVGEGGLIFGHAERLQDIQSALNFGLGRGYQSKVNWGFNGKLSEFQAAIGLAQLDIIDEAVRYRQEFAAAYLARLPTILPGSASSSPWQCFPYLLSSKSAADQLEQRAAMAGIELRRYYRPSLSNWPEIDTAHACPVSESLADRMCALPVRATNDLAKRQEIVEALASLIEQIEGNTE</sequence>
<comment type="caution">
    <text evidence="6">The sequence shown here is derived from an EMBL/GenBank/DDBJ whole genome shotgun (WGS) entry which is preliminary data.</text>
</comment>
<evidence type="ECO:0000256" key="3">
    <source>
        <dbReference type="PIRSR" id="PIRSR000390-1"/>
    </source>
</evidence>
<reference evidence="7" key="1">
    <citation type="submission" date="2018-07" db="EMBL/GenBank/DDBJ databases">
        <authorList>
            <person name="Safronova V.I."/>
            <person name="Chirak E.R."/>
            <person name="Sazanova A.L."/>
        </authorList>
    </citation>
    <scope>NUCLEOTIDE SEQUENCE [LARGE SCALE GENOMIC DNA]</scope>
    <source>
        <strain evidence="7">RCAM04685</strain>
    </source>
</reference>
<dbReference type="Proteomes" id="UP000255207">
    <property type="component" value="Unassembled WGS sequence"/>
</dbReference>